<dbReference type="Proteomes" id="UP000776629">
    <property type="component" value="Unassembled WGS sequence"/>
</dbReference>
<comment type="caution">
    <text evidence="2">The sequence shown here is derived from an EMBL/GenBank/DDBJ whole genome shotgun (WGS) entry which is preliminary data.</text>
</comment>
<name>A0ABS2ER73_9LACO</name>
<feature type="domain" description="Transposase IS30-like HTH" evidence="1">
    <location>
        <begin position="2"/>
        <end position="33"/>
    </location>
</feature>
<gene>
    <name evidence="2" type="ORF">H5993_09195</name>
</gene>
<proteinExistence type="predicted"/>
<accession>A0ABS2ER73</accession>
<keyword evidence="3" id="KW-1185">Reference proteome</keyword>
<evidence type="ECO:0000313" key="2">
    <source>
        <dbReference type="EMBL" id="MBM6754888.1"/>
    </source>
</evidence>
<reference evidence="2 3" key="1">
    <citation type="journal article" date="2021" name="Sci. Rep.">
        <title>The distribution of antibiotic resistance genes in chicken gut microbiota commensals.</title>
        <authorList>
            <person name="Juricova H."/>
            <person name="Matiasovicova J."/>
            <person name="Kubasova T."/>
            <person name="Cejkova D."/>
            <person name="Rychlik I."/>
        </authorList>
    </citation>
    <scope>NUCLEOTIDE SEQUENCE [LARGE SCALE GENOMIC DNA]</scope>
    <source>
        <strain evidence="2 3">An810</strain>
    </source>
</reference>
<dbReference type="Pfam" id="PF13936">
    <property type="entry name" value="HTH_38"/>
    <property type="match status" value="1"/>
</dbReference>
<feature type="non-terminal residue" evidence="2">
    <location>
        <position position="155"/>
    </location>
</feature>
<evidence type="ECO:0000313" key="3">
    <source>
        <dbReference type="Proteomes" id="UP000776629"/>
    </source>
</evidence>
<organism evidence="2 3">
    <name type="scientific">Limosilactobacillus alvi</name>
    <dbReference type="NCBI Taxonomy" id="990412"/>
    <lineage>
        <taxon>Bacteria</taxon>
        <taxon>Bacillati</taxon>
        <taxon>Bacillota</taxon>
        <taxon>Bacilli</taxon>
        <taxon>Lactobacillales</taxon>
        <taxon>Lactobacillaceae</taxon>
        <taxon>Limosilactobacillus</taxon>
    </lineage>
</organism>
<evidence type="ECO:0000259" key="1">
    <source>
        <dbReference type="Pfam" id="PF13936"/>
    </source>
</evidence>
<dbReference type="EMBL" id="JACJJQ010000086">
    <property type="protein sequence ID" value="MBM6754888.1"/>
    <property type="molecule type" value="Genomic_DNA"/>
</dbReference>
<sequence length="155" mass="18292">MIATLKSQGLSNRAIGRQLGVNHQTINNELKRGTVRQIRRQKFNGKTYDYPYHIYSYEAGQNIYLKCHQRSGRPRLYYRSKLFLQLADQLMLGEFDEHRYSPQAAIYKARDLMSDDSLIPKSVVTLYQWINDGVFRTSNLDLFEKTKRKHHQSHP</sequence>
<dbReference type="InterPro" id="IPR025246">
    <property type="entry name" value="IS30-like_HTH"/>
</dbReference>
<protein>
    <submittedName>
        <fullName evidence="2">Helix-turn-helix domain-containing protein</fullName>
    </submittedName>
</protein>